<evidence type="ECO:0000313" key="2">
    <source>
        <dbReference type="EMBL" id="KMW69041.1"/>
    </source>
</evidence>
<protein>
    <recommendedName>
        <fullName evidence="3">Secreted protein</fullName>
    </recommendedName>
</protein>
<reference evidence="2" key="1">
    <citation type="submission" date="2010-03" db="EMBL/GenBank/DDBJ databases">
        <title>Annotation of Blastomyces dermatitidis strain ATCC 18188.</title>
        <authorList>
            <consortium name="The Broad Institute Genome Sequencing Platform"/>
            <consortium name="Broad Institute Genome Sequencing Center for Infectious Disease."/>
            <person name="Cuomo C."/>
            <person name="Klein B."/>
            <person name="Sullivan T."/>
            <person name="Heitman J."/>
            <person name="Young S."/>
            <person name="Zeng Q."/>
            <person name="Gargeya S."/>
            <person name="Alvarado L."/>
            <person name="Berlin A.M."/>
            <person name="Chapman S.B."/>
            <person name="Chen Z."/>
            <person name="Freedman E."/>
            <person name="Gellesch M."/>
            <person name="Goldberg J."/>
            <person name="Griggs A."/>
            <person name="Gujja S."/>
            <person name="Heilman E."/>
            <person name="Heiman D."/>
            <person name="Howarth C."/>
            <person name="Mehta T."/>
            <person name="Neiman D."/>
            <person name="Pearson M."/>
            <person name="Roberts A."/>
            <person name="Saif S."/>
            <person name="Shea T."/>
            <person name="Shenoy N."/>
            <person name="Sisk P."/>
            <person name="Stolte C."/>
            <person name="Sykes S."/>
            <person name="White J."/>
            <person name="Yandava C."/>
            <person name="Haas B."/>
            <person name="Nusbaum C."/>
            <person name="Birren B."/>
        </authorList>
    </citation>
    <scope>NUCLEOTIDE SEQUENCE</scope>
    <source>
        <strain evidence="2">ATCC 18188</strain>
    </source>
</reference>
<organism evidence="2">
    <name type="scientific">Ajellomyces dermatitidis (strain ATCC 18188 / CBS 674.68)</name>
    <name type="common">Blastomyces dermatitidis</name>
    <dbReference type="NCBI Taxonomy" id="653446"/>
    <lineage>
        <taxon>Eukaryota</taxon>
        <taxon>Fungi</taxon>
        <taxon>Dikarya</taxon>
        <taxon>Ascomycota</taxon>
        <taxon>Pezizomycotina</taxon>
        <taxon>Eurotiomycetes</taxon>
        <taxon>Eurotiomycetidae</taxon>
        <taxon>Onygenales</taxon>
        <taxon>Ajellomycetaceae</taxon>
        <taxon>Blastomyces</taxon>
    </lineage>
</organism>
<sequence length="91" mass="9844">MPLLFSALPLHLIFRPAVNSLPSSGQSLTSSSAVSLFTLSVLSVSSTALQTYNHSLSACTISDQAYMNMPRFSINDSHTAAHFCNLIINER</sequence>
<feature type="chain" id="PRO_5005318769" description="Secreted protein" evidence="1">
    <location>
        <begin position="21"/>
        <end position="91"/>
    </location>
</feature>
<evidence type="ECO:0000256" key="1">
    <source>
        <dbReference type="SAM" id="SignalP"/>
    </source>
</evidence>
<proteinExistence type="predicted"/>
<accession>A0A0J9ESH1</accession>
<gene>
    <name evidence="2" type="ORF">BDDG_13223</name>
</gene>
<dbReference type="AlphaFoldDB" id="A0A0J9ESH1"/>
<dbReference type="EMBL" id="GG749556">
    <property type="protein sequence ID" value="KMW69041.1"/>
    <property type="molecule type" value="Genomic_DNA"/>
</dbReference>
<name>A0A0J9ESH1_AJEDA</name>
<dbReference type="Proteomes" id="UP000007802">
    <property type="component" value="Unassembled WGS sequence"/>
</dbReference>
<keyword evidence="1" id="KW-0732">Signal</keyword>
<feature type="signal peptide" evidence="1">
    <location>
        <begin position="1"/>
        <end position="20"/>
    </location>
</feature>
<evidence type="ECO:0008006" key="3">
    <source>
        <dbReference type="Google" id="ProtNLM"/>
    </source>
</evidence>